<protein>
    <submittedName>
        <fullName evidence="2">Uncharacterized protein</fullName>
    </submittedName>
</protein>
<proteinExistence type="predicted"/>
<organism evidence="1 2">
    <name type="scientific">Trichuris muris</name>
    <name type="common">Mouse whipworm</name>
    <dbReference type="NCBI Taxonomy" id="70415"/>
    <lineage>
        <taxon>Eukaryota</taxon>
        <taxon>Metazoa</taxon>
        <taxon>Ecdysozoa</taxon>
        <taxon>Nematoda</taxon>
        <taxon>Enoplea</taxon>
        <taxon>Dorylaimia</taxon>
        <taxon>Trichinellida</taxon>
        <taxon>Trichuridae</taxon>
        <taxon>Trichuris</taxon>
    </lineage>
</organism>
<sequence>MSGHSVIERIDLSLSGATACKPLEHEYPKYVENDGWSFPLKPELGTPMANVQANEGTVDWRQLGSSLPDRHALGPAKVLAKSSFENMFS</sequence>
<accession>A0A5S6QC52</accession>
<evidence type="ECO:0000313" key="1">
    <source>
        <dbReference type="Proteomes" id="UP000046395"/>
    </source>
</evidence>
<dbReference type="Proteomes" id="UP000046395">
    <property type="component" value="Unassembled WGS sequence"/>
</dbReference>
<keyword evidence="1" id="KW-1185">Reference proteome</keyword>
<dbReference type="WBParaSite" id="TMUE_1000004665.1">
    <property type="protein sequence ID" value="TMUE_1000004665.1"/>
    <property type="gene ID" value="WBGene00299051"/>
</dbReference>
<reference evidence="2" key="1">
    <citation type="submission" date="2019-12" db="UniProtKB">
        <authorList>
            <consortium name="WormBaseParasite"/>
        </authorList>
    </citation>
    <scope>IDENTIFICATION</scope>
</reference>
<evidence type="ECO:0000313" key="2">
    <source>
        <dbReference type="WBParaSite" id="TMUE_1000004665.1"/>
    </source>
</evidence>
<dbReference type="AlphaFoldDB" id="A0A5S6QC52"/>
<name>A0A5S6QC52_TRIMR</name>